<keyword evidence="2" id="KW-0812">Transmembrane</keyword>
<sequence>TQPHLSPPSCFSEINFFHHSFLLWSSVILSFLSIYLRLHCWHLTMTNLSTTENIMLGVQDIQQGALDLTTDSPNMTYISVQPSTQQNSTRLDWILYTVPASAFLLGLYLFSLVLIKHKRREERNIHKERLNKMKYRPTQCRVNGFSTESVAKAVELCKAQLVETQSYENVEAAIYFNQEAVTYYVPEADGDGDEGCETDGARGETQNDVDSLHHPQNLTDTEDGESYENMECSLYAQPHKQRDIDAQDGGEASFKHNHIPPSPLIHAIPLSSDYINPNGIYRGQEEGEKHWNHPTDTDDESYENMDSSAYSQQYIHSDPNRPHRVTAVQEEEDDDSYVKMASIT</sequence>
<dbReference type="OrthoDB" id="8908044at2759"/>
<feature type="compositionally biased region" description="Basic and acidic residues" evidence="1">
    <location>
        <begin position="283"/>
        <end position="296"/>
    </location>
</feature>
<keyword evidence="4" id="KW-1185">Reference proteome</keyword>
<evidence type="ECO:0000313" key="4">
    <source>
        <dbReference type="Proteomes" id="UP001152622"/>
    </source>
</evidence>
<feature type="transmembrane region" description="Helical" evidence="2">
    <location>
        <begin position="93"/>
        <end position="115"/>
    </location>
</feature>
<proteinExistence type="predicted"/>
<keyword evidence="2" id="KW-0472">Membrane</keyword>
<feature type="transmembrane region" description="Helical" evidence="2">
    <location>
        <begin position="21"/>
        <end position="38"/>
    </location>
</feature>
<keyword evidence="2" id="KW-1133">Transmembrane helix</keyword>
<evidence type="ECO:0000256" key="1">
    <source>
        <dbReference type="SAM" id="MobiDB-lite"/>
    </source>
</evidence>
<evidence type="ECO:0000256" key="2">
    <source>
        <dbReference type="SAM" id="Phobius"/>
    </source>
</evidence>
<reference evidence="3" key="1">
    <citation type="journal article" date="2023" name="Science">
        <title>Genome structures resolve the early diversification of teleost fishes.</title>
        <authorList>
            <person name="Parey E."/>
            <person name="Louis A."/>
            <person name="Montfort J."/>
            <person name="Bouchez O."/>
            <person name="Roques C."/>
            <person name="Iampietro C."/>
            <person name="Lluch J."/>
            <person name="Castinel A."/>
            <person name="Donnadieu C."/>
            <person name="Desvignes T."/>
            <person name="Floi Bucao C."/>
            <person name="Jouanno E."/>
            <person name="Wen M."/>
            <person name="Mejri S."/>
            <person name="Dirks R."/>
            <person name="Jansen H."/>
            <person name="Henkel C."/>
            <person name="Chen W.J."/>
            <person name="Zahm M."/>
            <person name="Cabau C."/>
            <person name="Klopp C."/>
            <person name="Thompson A.W."/>
            <person name="Robinson-Rechavi M."/>
            <person name="Braasch I."/>
            <person name="Lecointre G."/>
            <person name="Bobe J."/>
            <person name="Postlethwait J.H."/>
            <person name="Berthelot C."/>
            <person name="Roest Crollius H."/>
            <person name="Guiguen Y."/>
        </authorList>
    </citation>
    <scope>NUCLEOTIDE SEQUENCE</scope>
    <source>
        <strain evidence="3">WJC10195</strain>
    </source>
</reference>
<feature type="region of interest" description="Disordered" evidence="1">
    <location>
        <begin position="190"/>
        <end position="226"/>
    </location>
</feature>
<feature type="compositionally biased region" description="Polar residues" evidence="1">
    <location>
        <begin position="204"/>
        <end position="219"/>
    </location>
</feature>
<dbReference type="EMBL" id="JAINUF010000011">
    <property type="protein sequence ID" value="KAJ8347378.1"/>
    <property type="molecule type" value="Genomic_DNA"/>
</dbReference>
<dbReference type="AlphaFoldDB" id="A0A9Q1IPN4"/>
<accession>A0A9Q1IPN4</accession>
<dbReference type="Proteomes" id="UP001152622">
    <property type="component" value="Chromosome 11"/>
</dbReference>
<protein>
    <submittedName>
        <fullName evidence="3">Uncharacterized protein</fullName>
    </submittedName>
</protein>
<evidence type="ECO:0000313" key="3">
    <source>
        <dbReference type="EMBL" id="KAJ8347378.1"/>
    </source>
</evidence>
<name>A0A9Q1IPN4_SYNKA</name>
<feature type="region of interest" description="Disordered" evidence="1">
    <location>
        <begin position="280"/>
        <end position="303"/>
    </location>
</feature>
<feature type="non-terminal residue" evidence="3">
    <location>
        <position position="1"/>
    </location>
</feature>
<comment type="caution">
    <text evidence="3">The sequence shown here is derived from an EMBL/GenBank/DDBJ whole genome shotgun (WGS) entry which is preliminary data.</text>
</comment>
<organism evidence="3 4">
    <name type="scientific">Synaphobranchus kaupii</name>
    <name type="common">Kaup's arrowtooth eel</name>
    <dbReference type="NCBI Taxonomy" id="118154"/>
    <lineage>
        <taxon>Eukaryota</taxon>
        <taxon>Metazoa</taxon>
        <taxon>Chordata</taxon>
        <taxon>Craniata</taxon>
        <taxon>Vertebrata</taxon>
        <taxon>Euteleostomi</taxon>
        <taxon>Actinopterygii</taxon>
        <taxon>Neopterygii</taxon>
        <taxon>Teleostei</taxon>
        <taxon>Anguilliformes</taxon>
        <taxon>Synaphobranchidae</taxon>
        <taxon>Synaphobranchus</taxon>
    </lineage>
</organism>
<gene>
    <name evidence="3" type="ORF">SKAU_G00287790</name>
</gene>